<feature type="domain" description="Glycosyl transferase family 1" evidence="1">
    <location>
        <begin position="221"/>
        <end position="391"/>
    </location>
</feature>
<sequence>MLNAQPNNRILHIPRRFSQDEWGGTEAVITNLCASQLEMGMRPEIHTSLALSSTPQEDFRGFPVYRYKYCYPFLGLSTAEKQQLDKKGGNLLSWPLYRALRNADQVRIYHAHVTKRTGASVLKAARLAKRPCVVTLHGNMFDVPQAEADEVVASQKGHFEWGRVFGAYFGSRTMLDEVDAILCVGYSEYAKAKEALGADRVHFLPNGVHPERFVASDAERAAARAELGFAADSFIYGCISRLDPQKNQLLLIEAFTAIAKQNPKAGLLICGPMTNADYAAKLEAAAQASGYAERIRILPPVTPDTAEHRGRFAALDCFVLPSRHEPFGIVVLEAWAAGKPVIAANVGGLQRLVRSGRTGLKFESGQAEELIACMRQIAEQAQVRADLIQSAHAEVKASYTWPQIAQQLETIYQQVEAKYQ</sequence>
<dbReference type="GO" id="GO:0016757">
    <property type="term" value="F:glycosyltransferase activity"/>
    <property type="evidence" value="ECO:0007669"/>
    <property type="project" value="UniProtKB-KW"/>
</dbReference>
<name>A0ABZ0RKR5_9BACT</name>
<protein>
    <submittedName>
        <fullName evidence="3">Glycosyltransferase family 4 protein</fullName>
        <ecNumber evidence="3">2.4.-.-</ecNumber>
    </submittedName>
</protein>
<dbReference type="Pfam" id="PF13439">
    <property type="entry name" value="Glyco_transf_4"/>
    <property type="match status" value="1"/>
</dbReference>
<organism evidence="3 4">
    <name type="scientific">Coraliomargarita algicola</name>
    <dbReference type="NCBI Taxonomy" id="3092156"/>
    <lineage>
        <taxon>Bacteria</taxon>
        <taxon>Pseudomonadati</taxon>
        <taxon>Verrucomicrobiota</taxon>
        <taxon>Opitutia</taxon>
        <taxon>Puniceicoccales</taxon>
        <taxon>Coraliomargaritaceae</taxon>
        <taxon>Coraliomargarita</taxon>
    </lineage>
</organism>
<dbReference type="Gene3D" id="3.40.50.2000">
    <property type="entry name" value="Glycogen Phosphorylase B"/>
    <property type="match status" value="2"/>
</dbReference>
<evidence type="ECO:0000259" key="1">
    <source>
        <dbReference type="Pfam" id="PF00534"/>
    </source>
</evidence>
<reference evidence="3 4" key="1">
    <citation type="submission" date="2023-11" db="EMBL/GenBank/DDBJ databases">
        <title>Coraliomargarita sp. nov., isolated from marine algae.</title>
        <authorList>
            <person name="Lee J.K."/>
            <person name="Baek J.H."/>
            <person name="Kim J.M."/>
            <person name="Choi D.G."/>
            <person name="Jeon C.O."/>
        </authorList>
    </citation>
    <scope>NUCLEOTIDE SEQUENCE [LARGE SCALE GENOMIC DNA]</scope>
    <source>
        <strain evidence="3 4">J2-16</strain>
    </source>
</reference>
<dbReference type="PANTHER" id="PTHR12526">
    <property type="entry name" value="GLYCOSYLTRANSFERASE"/>
    <property type="match status" value="1"/>
</dbReference>
<dbReference type="InterPro" id="IPR028098">
    <property type="entry name" value="Glyco_trans_4-like_N"/>
</dbReference>
<dbReference type="Proteomes" id="UP001324993">
    <property type="component" value="Chromosome"/>
</dbReference>
<evidence type="ECO:0000259" key="2">
    <source>
        <dbReference type="Pfam" id="PF13439"/>
    </source>
</evidence>
<accession>A0ABZ0RKR5</accession>
<keyword evidence="3" id="KW-0808">Transferase</keyword>
<feature type="domain" description="Glycosyltransferase subfamily 4-like N-terminal" evidence="2">
    <location>
        <begin position="22"/>
        <end position="212"/>
    </location>
</feature>
<dbReference type="CDD" id="cd03801">
    <property type="entry name" value="GT4_PimA-like"/>
    <property type="match status" value="1"/>
</dbReference>
<evidence type="ECO:0000313" key="4">
    <source>
        <dbReference type="Proteomes" id="UP001324993"/>
    </source>
</evidence>
<dbReference type="EMBL" id="CP138858">
    <property type="protein sequence ID" value="WPJ96809.1"/>
    <property type="molecule type" value="Genomic_DNA"/>
</dbReference>
<dbReference type="InterPro" id="IPR001296">
    <property type="entry name" value="Glyco_trans_1"/>
</dbReference>
<dbReference type="RefSeq" id="WP_319833666.1">
    <property type="nucleotide sequence ID" value="NZ_CP138858.1"/>
</dbReference>
<dbReference type="Pfam" id="PF00534">
    <property type="entry name" value="Glycos_transf_1"/>
    <property type="match status" value="1"/>
</dbReference>
<dbReference type="EC" id="2.4.-.-" evidence="3"/>
<gene>
    <name evidence="3" type="ORF">SH580_03705</name>
</gene>
<proteinExistence type="predicted"/>
<keyword evidence="4" id="KW-1185">Reference proteome</keyword>
<dbReference type="SUPFAM" id="SSF53756">
    <property type="entry name" value="UDP-Glycosyltransferase/glycogen phosphorylase"/>
    <property type="match status" value="1"/>
</dbReference>
<evidence type="ECO:0000313" key="3">
    <source>
        <dbReference type="EMBL" id="WPJ96809.1"/>
    </source>
</evidence>
<keyword evidence="3" id="KW-0328">Glycosyltransferase</keyword>